<evidence type="ECO:0000313" key="2">
    <source>
        <dbReference type="EMBL" id="PLW38910.1"/>
    </source>
</evidence>
<dbReference type="Proteomes" id="UP000235388">
    <property type="component" value="Unassembled WGS sequence"/>
</dbReference>
<name>A0A2N5UMB7_9BASI</name>
<evidence type="ECO:0000313" key="4">
    <source>
        <dbReference type="Proteomes" id="UP000235392"/>
    </source>
</evidence>
<evidence type="ECO:0000313" key="1">
    <source>
        <dbReference type="EMBL" id="PLW34437.1"/>
    </source>
</evidence>
<dbReference type="STRING" id="200324.A0A2N5UMB7"/>
<evidence type="ECO:0008006" key="5">
    <source>
        <dbReference type="Google" id="ProtNLM"/>
    </source>
</evidence>
<evidence type="ECO:0000313" key="3">
    <source>
        <dbReference type="Proteomes" id="UP000235388"/>
    </source>
</evidence>
<dbReference type="InterPro" id="IPR011009">
    <property type="entry name" value="Kinase-like_dom_sf"/>
</dbReference>
<comment type="caution">
    <text evidence="2">The sequence shown here is derived from an EMBL/GenBank/DDBJ whole genome shotgun (WGS) entry which is preliminary data.</text>
</comment>
<dbReference type="EMBL" id="PGCI01000197">
    <property type="protein sequence ID" value="PLW34437.1"/>
    <property type="molecule type" value="Genomic_DNA"/>
</dbReference>
<dbReference type="Proteomes" id="UP000235392">
    <property type="component" value="Unassembled WGS sequence"/>
</dbReference>
<dbReference type="OrthoDB" id="40902at2759"/>
<reference evidence="3 4" key="1">
    <citation type="submission" date="2017-11" db="EMBL/GenBank/DDBJ databases">
        <title>De novo assembly and phasing of dikaryotic genomes from two isolates of Puccinia coronata f. sp. avenae, the causal agent of oat crown rust.</title>
        <authorList>
            <person name="Miller M.E."/>
            <person name="Zhang Y."/>
            <person name="Omidvar V."/>
            <person name="Sperschneider J."/>
            <person name="Schwessinger B."/>
            <person name="Raley C."/>
            <person name="Palmer J.M."/>
            <person name="Garnica D."/>
            <person name="Upadhyaya N."/>
            <person name="Rathjen J."/>
            <person name="Taylor J.M."/>
            <person name="Park R.F."/>
            <person name="Dodds P.N."/>
            <person name="Hirsch C.D."/>
            <person name="Kianian S.F."/>
            <person name="Figueroa M."/>
        </authorList>
    </citation>
    <scope>NUCLEOTIDE SEQUENCE [LARGE SCALE GENOMIC DNA]</scope>
    <source>
        <strain evidence="2">12NC29</strain>
        <strain evidence="1">12SD80</strain>
    </source>
</reference>
<protein>
    <recommendedName>
        <fullName evidence="5">Protein kinase domain-containing protein</fullName>
    </recommendedName>
</protein>
<proteinExistence type="predicted"/>
<dbReference type="EMBL" id="PGCJ01000201">
    <property type="protein sequence ID" value="PLW38910.1"/>
    <property type="molecule type" value="Genomic_DNA"/>
</dbReference>
<dbReference type="SUPFAM" id="SSF56112">
    <property type="entry name" value="Protein kinase-like (PK-like)"/>
    <property type="match status" value="1"/>
</dbReference>
<sequence length="144" mass="15939">MLIKTRAELDPTGSDLLFPKSSILSTPPTLSKHALAQYQNENLILIMDVGIGSSLSSENEILTTMCGSLSYAAPGQSIQVLQYTTEPLIPLTHPAFSPLNTEMTQAKVEFHQRYRTNISQAAKEFILGLLKPNPEDQMTSEWVF</sequence>
<keyword evidence="3" id="KW-1185">Reference proteome</keyword>
<dbReference type="AlphaFoldDB" id="A0A2N5UMB7"/>
<gene>
    <name evidence="2" type="ORF">PCANC_15917</name>
    <name evidence="1" type="ORF">PCASD_15164</name>
</gene>
<accession>A0A2N5UMB7</accession>
<organism evidence="2 3">
    <name type="scientific">Puccinia coronata f. sp. avenae</name>
    <dbReference type="NCBI Taxonomy" id="200324"/>
    <lineage>
        <taxon>Eukaryota</taxon>
        <taxon>Fungi</taxon>
        <taxon>Dikarya</taxon>
        <taxon>Basidiomycota</taxon>
        <taxon>Pucciniomycotina</taxon>
        <taxon>Pucciniomycetes</taxon>
        <taxon>Pucciniales</taxon>
        <taxon>Pucciniaceae</taxon>
        <taxon>Puccinia</taxon>
    </lineage>
</organism>